<feature type="transmembrane region" description="Helical" evidence="1">
    <location>
        <begin position="220"/>
        <end position="238"/>
    </location>
</feature>
<evidence type="ECO:0008006" key="4">
    <source>
        <dbReference type="Google" id="ProtNLM"/>
    </source>
</evidence>
<dbReference type="PANTHER" id="PTHR36978">
    <property type="entry name" value="P-LOOP CONTAINING NUCLEOTIDE TRIPHOSPHATE HYDROLASE"/>
    <property type="match status" value="1"/>
</dbReference>
<dbReference type="SUPFAM" id="SSF52540">
    <property type="entry name" value="P-loop containing nucleoside triphosphate hydrolases"/>
    <property type="match status" value="1"/>
</dbReference>
<gene>
    <name evidence="2" type="ORF">AB675_3900</name>
</gene>
<evidence type="ECO:0000313" key="3">
    <source>
        <dbReference type="Proteomes" id="UP000038010"/>
    </source>
</evidence>
<dbReference type="GeneID" id="28735874"/>
<evidence type="ECO:0000313" key="2">
    <source>
        <dbReference type="EMBL" id="KPI37656.1"/>
    </source>
</evidence>
<evidence type="ECO:0000256" key="1">
    <source>
        <dbReference type="SAM" id="Phobius"/>
    </source>
</evidence>
<keyword evidence="3" id="KW-1185">Reference proteome</keyword>
<keyword evidence="1" id="KW-1133">Transmembrane helix</keyword>
<comment type="caution">
    <text evidence="2">The sequence shown here is derived from an EMBL/GenBank/DDBJ whole genome shotgun (WGS) entry which is preliminary data.</text>
</comment>
<organism evidence="2 3">
    <name type="scientific">Cyphellophora attinorum</name>
    <dbReference type="NCBI Taxonomy" id="1664694"/>
    <lineage>
        <taxon>Eukaryota</taxon>
        <taxon>Fungi</taxon>
        <taxon>Dikarya</taxon>
        <taxon>Ascomycota</taxon>
        <taxon>Pezizomycotina</taxon>
        <taxon>Eurotiomycetes</taxon>
        <taxon>Chaetothyriomycetidae</taxon>
        <taxon>Chaetothyriales</taxon>
        <taxon>Cyphellophoraceae</taxon>
        <taxon>Cyphellophora</taxon>
    </lineage>
</organism>
<accession>A0A0N1HL60</accession>
<dbReference type="PANTHER" id="PTHR36978:SF3">
    <property type="entry name" value="P-LOOP CONTAINING NUCLEOSIDE TRIPHOSPHATE HYDROLASE PROTEIN"/>
    <property type="match status" value="1"/>
</dbReference>
<name>A0A0N1HL60_9EURO</name>
<keyword evidence="1" id="KW-0472">Membrane</keyword>
<reference evidence="2 3" key="1">
    <citation type="submission" date="2015-06" db="EMBL/GenBank/DDBJ databases">
        <title>Draft genome of the ant-associated black yeast Phialophora attae CBS 131958.</title>
        <authorList>
            <person name="Moreno L.F."/>
            <person name="Stielow B.J."/>
            <person name="de Hoog S."/>
            <person name="Vicente V.A."/>
            <person name="Weiss V.A."/>
            <person name="de Vries M."/>
            <person name="Cruz L.M."/>
            <person name="Souza E.M."/>
        </authorList>
    </citation>
    <scope>NUCLEOTIDE SEQUENCE [LARGE SCALE GENOMIC DNA]</scope>
    <source>
        <strain evidence="2 3">CBS 131958</strain>
    </source>
</reference>
<keyword evidence="1" id="KW-0812">Transmembrane</keyword>
<dbReference type="InterPro" id="IPR040632">
    <property type="entry name" value="Sulfotransfer_4"/>
</dbReference>
<dbReference type="EMBL" id="LFJN01000023">
    <property type="protein sequence ID" value="KPI37656.1"/>
    <property type="molecule type" value="Genomic_DNA"/>
</dbReference>
<protein>
    <recommendedName>
        <fullName evidence="4">NAD dependent epimerase/dehydratase</fullName>
    </recommendedName>
</protein>
<dbReference type="Proteomes" id="UP000038010">
    <property type="component" value="Unassembled WGS sequence"/>
</dbReference>
<dbReference type="VEuPathDB" id="FungiDB:AB675_3900"/>
<dbReference type="Gene3D" id="3.40.50.300">
    <property type="entry name" value="P-loop containing nucleotide triphosphate hydrolases"/>
    <property type="match status" value="1"/>
</dbReference>
<dbReference type="AlphaFoldDB" id="A0A0N1HL60"/>
<dbReference type="InterPro" id="IPR027417">
    <property type="entry name" value="P-loop_NTPase"/>
</dbReference>
<proteinExistence type="predicted"/>
<dbReference type="OrthoDB" id="408152at2759"/>
<dbReference type="STRING" id="1664694.A0A0N1HL60"/>
<dbReference type="RefSeq" id="XP_017997619.1">
    <property type="nucleotide sequence ID" value="XM_018143994.1"/>
</dbReference>
<dbReference type="Pfam" id="PF17784">
    <property type="entry name" value="Sulfotransfer_4"/>
    <property type="match status" value="1"/>
</dbReference>
<sequence length="244" mass="27376">MGQSASLPEKGRKLQVIGAGLGRTGTTSFGHALSVLLDGPVYHGGTQMLTSPESHIDQWIKVFEHTPIKTEEDRQFVLRNTEELLDGFVGCTDLPANCLVEELMEIYPDAKVICTVRDPDKWWASMVLLYHDVLDEGRVGELYFKEGEPQRPTRAMYERHIEHLKKVVPKEKLMFFDVRDGWAPLCDMLGVAVPKGVPFPKMNDAQAMEDFMKRSIRRGLMAWTGILLGGGAASYYAGKAMKLF</sequence>